<evidence type="ECO:0000259" key="1">
    <source>
        <dbReference type="Pfam" id="PF13808"/>
    </source>
</evidence>
<dbReference type="Pfam" id="PF13808">
    <property type="entry name" value="DDE_Tnp_1_assoc"/>
    <property type="match status" value="1"/>
</dbReference>
<protein>
    <recommendedName>
        <fullName evidence="1">H repeat-associated protein N-terminal domain-containing protein</fullName>
    </recommendedName>
</protein>
<organism evidence="2 3">
    <name type="scientific">Adhaeretor mobilis</name>
    <dbReference type="NCBI Taxonomy" id="1930276"/>
    <lineage>
        <taxon>Bacteria</taxon>
        <taxon>Pseudomonadati</taxon>
        <taxon>Planctomycetota</taxon>
        <taxon>Planctomycetia</taxon>
        <taxon>Pirellulales</taxon>
        <taxon>Lacipirellulaceae</taxon>
        <taxon>Adhaeretor</taxon>
    </lineage>
</organism>
<evidence type="ECO:0000313" key="2">
    <source>
        <dbReference type="EMBL" id="QDS99165.1"/>
    </source>
</evidence>
<dbReference type="EMBL" id="CP036263">
    <property type="protein sequence ID" value="QDS99165.1"/>
    <property type="molecule type" value="Genomic_DNA"/>
</dbReference>
<dbReference type="Proteomes" id="UP000319852">
    <property type="component" value="Chromosome"/>
</dbReference>
<dbReference type="OrthoDB" id="289921at2"/>
<reference evidence="2 3" key="1">
    <citation type="submission" date="2019-02" db="EMBL/GenBank/DDBJ databases">
        <title>Deep-cultivation of Planctomycetes and their phenomic and genomic characterization uncovers novel biology.</title>
        <authorList>
            <person name="Wiegand S."/>
            <person name="Jogler M."/>
            <person name="Boedeker C."/>
            <person name="Pinto D."/>
            <person name="Vollmers J."/>
            <person name="Rivas-Marin E."/>
            <person name="Kohn T."/>
            <person name="Peeters S.H."/>
            <person name="Heuer A."/>
            <person name="Rast P."/>
            <person name="Oberbeckmann S."/>
            <person name="Bunk B."/>
            <person name="Jeske O."/>
            <person name="Meyerdierks A."/>
            <person name="Storesund J.E."/>
            <person name="Kallscheuer N."/>
            <person name="Luecker S."/>
            <person name="Lage O.M."/>
            <person name="Pohl T."/>
            <person name="Merkel B.J."/>
            <person name="Hornburger P."/>
            <person name="Mueller R.-W."/>
            <person name="Bruemmer F."/>
            <person name="Labrenz M."/>
            <person name="Spormann A.M."/>
            <person name="Op den Camp H."/>
            <person name="Overmann J."/>
            <person name="Amann R."/>
            <person name="Jetten M.S.M."/>
            <person name="Mascher T."/>
            <person name="Medema M.H."/>
            <person name="Devos D.P."/>
            <person name="Kaster A.-K."/>
            <person name="Ovreas L."/>
            <person name="Rohde M."/>
            <person name="Galperin M.Y."/>
            <person name="Jogler C."/>
        </authorList>
    </citation>
    <scope>NUCLEOTIDE SEQUENCE [LARGE SCALE GENOMIC DNA]</scope>
    <source>
        <strain evidence="2 3">HG15A2</strain>
    </source>
</reference>
<evidence type="ECO:0000313" key="3">
    <source>
        <dbReference type="Proteomes" id="UP000319852"/>
    </source>
</evidence>
<dbReference type="KEGG" id="amob:HG15A2_24570"/>
<name>A0A517MWA2_9BACT</name>
<accession>A0A517MWA2</accession>
<dbReference type="AlphaFoldDB" id="A0A517MWA2"/>
<sequence>MKAPPILIDTKSKVKKCRFLVRAGQLLNPGLLWCGRALERITLSSCSHGGFTLNTAHTGSLPDQLQQFPDPHGANRRRHSLEAVLATVVCAVLCGTRGYKDISGWIHVQVREVWYLLGYHRTPATCGAFRDLMIKINPELLEEILRGWVTQHTPMEANEIAPLAIDGKTLCSTLDEHGRSLQPLSLFDQSSGYVLSQMAVPANTKKYAYRVDLLLRDVGILNN</sequence>
<proteinExistence type="predicted"/>
<dbReference type="InterPro" id="IPR032806">
    <property type="entry name" value="YbfD_N"/>
</dbReference>
<gene>
    <name evidence="2" type="ORF">HG15A2_24570</name>
</gene>
<keyword evidence="3" id="KW-1185">Reference proteome</keyword>
<feature type="domain" description="H repeat-associated protein N-terminal" evidence="1">
    <location>
        <begin position="64"/>
        <end position="149"/>
    </location>
</feature>